<proteinExistence type="predicted"/>
<evidence type="ECO:0000313" key="3">
    <source>
        <dbReference type="Proteomes" id="UP000664859"/>
    </source>
</evidence>
<keyword evidence="1" id="KW-0472">Membrane</keyword>
<comment type="caution">
    <text evidence="2">The sequence shown here is derived from an EMBL/GenBank/DDBJ whole genome shotgun (WGS) entry which is preliminary data.</text>
</comment>
<feature type="transmembrane region" description="Helical" evidence="1">
    <location>
        <begin position="80"/>
        <end position="100"/>
    </location>
</feature>
<keyword evidence="1" id="KW-0812">Transmembrane</keyword>
<name>A0A835Z564_9STRA</name>
<keyword evidence="1" id="KW-1133">Transmembrane helix</keyword>
<reference evidence="2" key="1">
    <citation type="submission" date="2021-02" db="EMBL/GenBank/DDBJ databases">
        <title>First Annotated Genome of the Yellow-green Alga Tribonema minus.</title>
        <authorList>
            <person name="Mahan K.M."/>
        </authorList>
    </citation>
    <scope>NUCLEOTIDE SEQUENCE</scope>
    <source>
        <strain evidence="2">UTEX B ZZ1240</strain>
    </source>
</reference>
<dbReference type="EMBL" id="JAFCMP010000112">
    <property type="protein sequence ID" value="KAG5186329.1"/>
    <property type="molecule type" value="Genomic_DNA"/>
</dbReference>
<sequence length="144" mass="16626">MTSTPTAKRARYEAAESPDRSVWGRDSPIKISVCSQEEREIMACICNRRRLHSLYCERALSIWERVRADYEEDLSKVCELLILMITALFITVKFIGPIALMEYDMTLSKAAEDGWSNACSTDLMNRELRMCQLLDWHIFPDGPE</sequence>
<keyword evidence="3" id="KW-1185">Reference proteome</keyword>
<evidence type="ECO:0000256" key="1">
    <source>
        <dbReference type="SAM" id="Phobius"/>
    </source>
</evidence>
<dbReference type="Proteomes" id="UP000664859">
    <property type="component" value="Unassembled WGS sequence"/>
</dbReference>
<organism evidence="2 3">
    <name type="scientific">Tribonema minus</name>
    <dbReference type="NCBI Taxonomy" id="303371"/>
    <lineage>
        <taxon>Eukaryota</taxon>
        <taxon>Sar</taxon>
        <taxon>Stramenopiles</taxon>
        <taxon>Ochrophyta</taxon>
        <taxon>PX clade</taxon>
        <taxon>Xanthophyceae</taxon>
        <taxon>Tribonematales</taxon>
        <taxon>Tribonemataceae</taxon>
        <taxon>Tribonema</taxon>
    </lineage>
</organism>
<accession>A0A835Z564</accession>
<protein>
    <submittedName>
        <fullName evidence="2">Uncharacterized protein</fullName>
    </submittedName>
</protein>
<evidence type="ECO:0000313" key="2">
    <source>
        <dbReference type="EMBL" id="KAG5186329.1"/>
    </source>
</evidence>
<dbReference type="AlphaFoldDB" id="A0A835Z564"/>
<gene>
    <name evidence="2" type="ORF">JKP88DRAFT_240931</name>
</gene>